<gene>
    <name evidence="3" type="ORF">GIL414_LOCUS83367</name>
</gene>
<dbReference type="AlphaFoldDB" id="A0A8S3JHZ7"/>
<evidence type="ECO:0000313" key="3">
    <source>
        <dbReference type="EMBL" id="CAF5219221.1"/>
    </source>
</evidence>
<feature type="compositionally biased region" description="Polar residues" evidence="1">
    <location>
        <begin position="92"/>
        <end position="114"/>
    </location>
</feature>
<reference evidence="3" key="1">
    <citation type="submission" date="2021-02" db="EMBL/GenBank/DDBJ databases">
        <authorList>
            <person name="Nowell W R."/>
        </authorList>
    </citation>
    <scope>NUCLEOTIDE SEQUENCE</scope>
</reference>
<keyword evidence="2" id="KW-0812">Transmembrane</keyword>
<evidence type="ECO:0000313" key="4">
    <source>
        <dbReference type="Proteomes" id="UP000681720"/>
    </source>
</evidence>
<name>A0A8S3JHZ7_9BILA</name>
<feature type="compositionally biased region" description="Low complexity" evidence="1">
    <location>
        <begin position="57"/>
        <end position="68"/>
    </location>
</feature>
<feature type="transmembrane region" description="Helical" evidence="2">
    <location>
        <begin position="12"/>
        <end position="34"/>
    </location>
</feature>
<keyword evidence="2" id="KW-1133">Transmembrane helix</keyword>
<protein>
    <submittedName>
        <fullName evidence="3">Uncharacterized protein</fullName>
    </submittedName>
</protein>
<evidence type="ECO:0000256" key="1">
    <source>
        <dbReference type="SAM" id="MobiDB-lite"/>
    </source>
</evidence>
<dbReference type="EMBL" id="CAJOBJ010362842">
    <property type="protein sequence ID" value="CAF5219221.1"/>
    <property type="molecule type" value="Genomic_DNA"/>
</dbReference>
<feature type="compositionally biased region" description="Low complexity" evidence="1">
    <location>
        <begin position="78"/>
        <end position="91"/>
    </location>
</feature>
<organism evidence="3 4">
    <name type="scientific">Rotaria magnacalcarata</name>
    <dbReference type="NCBI Taxonomy" id="392030"/>
    <lineage>
        <taxon>Eukaryota</taxon>
        <taxon>Metazoa</taxon>
        <taxon>Spiralia</taxon>
        <taxon>Gnathifera</taxon>
        <taxon>Rotifera</taxon>
        <taxon>Eurotatoria</taxon>
        <taxon>Bdelloidea</taxon>
        <taxon>Philodinida</taxon>
        <taxon>Philodinidae</taxon>
        <taxon>Rotaria</taxon>
    </lineage>
</organism>
<accession>A0A8S3JHZ7</accession>
<dbReference type="Proteomes" id="UP000681720">
    <property type="component" value="Unassembled WGS sequence"/>
</dbReference>
<keyword evidence="2" id="KW-0472">Membrane</keyword>
<proteinExistence type="predicted"/>
<sequence length="114" mass="12239">MSSVGSFSTTDLVSIIVGGVLGLATVIGLGFSIYTMCCKKNNPSQVAPQNHPPYQPYGPYGQPTYNGYYPPPPPPPSYNQQLQKQQPTNQQLMPNDNPSNYAAAQPGSNSYGKN</sequence>
<feature type="region of interest" description="Disordered" evidence="1">
    <location>
        <begin position="42"/>
        <end position="114"/>
    </location>
</feature>
<evidence type="ECO:0000256" key="2">
    <source>
        <dbReference type="SAM" id="Phobius"/>
    </source>
</evidence>
<comment type="caution">
    <text evidence="3">The sequence shown here is derived from an EMBL/GenBank/DDBJ whole genome shotgun (WGS) entry which is preliminary data.</text>
</comment>